<accession>A0A553WB31</accession>
<feature type="transmembrane region" description="Helical" evidence="5">
    <location>
        <begin position="20"/>
        <end position="41"/>
    </location>
</feature>
<proteinExistence type="predicted"/>
<dbReference type="GO" id="GO:0000271">
    <property type="term" value="P:polysaccharide biosynthetic process"/>
    <property type="evidence" value="ECO:0007669"/>
    <property type="project" value="InterPro"/>
</dbReference>
<feature type="transmembrane region" description="Helical" evidence="5">
    <location>
        <begin position="81"/>
        <end position="100"/>
    </location>
</feature>
<organism evidence="7 8">
    <name type="scientific">Sphingorhabdus contaminans</name>
    <dbReference type="NCBI Taxonomy" id="1343899"/>
    <lineage>
        <taxon>Bacteria</taxon>
        <taxon>Pseudomonadati</taxon>
        <taxon>Pseudomonadota</taxon>
        <taxon>Alphaproteobacteria</taxon>
        <taxon>Sphingomonadales</taxon>
        <taxon>Sphingomonadaceae</taxon>
        <taxon>Sphingorhabdus</taxon>
    </lineage>
</organism>
<dbReference type="GO" id="GO:0016020">
    <property type="term" value="C:membrane"/>
    <property type="evidence" value="ECO:0007669"/>
    <property type="project" value="UniProtKB-SubCell"/>
</dbReference>
<comment type="caution">
    <text evidence="7">The sequence shown here is derived from an EMBL/GenBank/DDBJ whole genome shotgun (WGS) entry which is preliminary data.</text>
</comment>
<evidence type="ECO:0000256" key="4">
    <source>
        <dbReference type="ARBA" id="ARBA00023136"/>
    </source>
</evidence>
<evidence type="ECO:0000313" key="8">
    <source>
        <dbReference type="Proteomes" id="UP000320160"/>
    </source>
</evidence>
<protein>
    <submittedName>
        <fullName evidence="7">GtrA family protein</fullName>
    </submittedName>
</protein>
<sequence length="136" mass="14375">MDRAIASALVLWHRFTITRYLAASIIALLFDVALFSGLVAVAVDPTIASAAGYCVGIVIHWLVSANIVFTGKTRDGAALHVQRALFAGSALVGLGITVTTVEILGRFGIEPIASKAVAIGISFVAVYAMRKWGVFR</sequence>
<reference evidence="7 8" key="1">
    <citation type="submission" date="2019-07" db="EMBL/GenBank/DDBJ databases">
        <authorList>
            <person name="Park M."/>
        </authorList>
    </citation>
    <scope>NUCLEOTIDE SEQUENCE [LARGE SCALE GENOMIC DNA]</scope>
    <source>
        <strain evidence="7 8">KCTC32445</strain>
    </source>
</reference>
<evidence type="ECO:0000259" key="6">
    <source>
        <dbReference type="Pfam" id="PF04138"/>
    </source>
</evidence>
<dbReference type="EMBL" id="VKKU01000002">
    <property type="protein sequence ID" value="TSB01898.1"/>
    <property type="molecule type" value="Genomic_DNA"/>
</dbReference>
<keyword evidence="8" id="KW-1185">Reference proteome</keyword>
<dbReference type="AlphaFoldDB" id="A0A553WB31"/>
<evidence type="ECO:0000256" key="2">
    <source>
        <dbReference type="ARBA" id="ARBA00022692"/>
    </source>
</evidence>
<feature type="transmembrane region" description="Helical" evidence="5">
    <location>
        <begin position="112"/>
        <end position="129"/>
    </location>
</feature>
<keyword evidence="3 5" id="KW-1133">Transmembrane helix</keyword>
<evidence type="ECO:0000256" key="3">
    <source>
        <dbReference type="ARBA" id="ARBA00022989"/>
    </source>
</evidence>
<feature type="domain" description="GtrA/DPMS transmembrane" evidence="6">
    <location>
        <begin position="19"/>
        <end position="135"/>
    </location>
</feature>
<dbReference type="OrthoDB" id="7427719at2"/>
<dbReference type="InterPro" id="IPR007267">
    <property type="entry name" value="GtrA_DPMS_TM"/>
</dbReference>
<dbReference type="Proteomes" id="UP000320160">
    <property type="component" value="Unassembled WGS sequence"/>
</dbReference>
<evidence type="ECO:0000313" key="7">
    <source>
        <dbReference type="EMBL" id="TSB01898.1"/>
    </source>
</evidence>
<keyword evidence="4 5" id="KW-0472">Membrane</keyword>
<gene>
    <name evidence="7" type="ORF">FOM92_12095</name>
</gene>
<keyword evidence="2 5" id="KW-0812">Transmembrane</keyword>
<comment type="subcellular location">
    <subcellularLocation>
        <location evidence="1">Membrane</location>
        <topology evidence="1">Multi-pass membrane protein</topology>
    </subcellularLocation>
</comment>
<evidence type="ECO:0000256" key="5">
    <source>
        <dbReference type="SAM" id="Phobius"/>
    </source>
</evidence>
<feature type="transmembrane region" description="Helical" evidence="5">
    <location>
        <begin position="47"/>
        <end position="69"/>
    </location>
</feature>
<dbReference type="RefSeq" id="WP_143777118.1">
    <property type="nucleotide sequence ID" value="NZ_VKKU01000002.1"/>
</dbReference>
<name>A0A553WB31_9SPHN</name>
<dbReference type="Pfam" id="PF04138">
    <property type="entry name" value="GtrA_DPMS_TM"/>
    <property type="match status" value="1"/>
</dbReference>
<evidence type="ECO:0000256" key="1">
    <source>
        <dbReference type="ARBA" id="ARBA00004141"/>
    </source>
</evidence>